<dbReference type="AlphaFoldDB" id="A0A3S1BRF3"/>
<gene>
    <name evidence="2" type="ORF">EGW08_002642</name>
</gene>
<feature type="compositionally biased region" description="Polar residues" evidence="1">
    <location>
        <begin position="176"/>
        <end position="191"/>
    </location>
</feature>
<reference evidence="2 3" key="1">
    <citation type="submission" date="2019-01" db="EMBL/GenBank/DDBJ databases">
        <title>A draft genome assembly of the solar-powered sea slug Elysia chlorotica.</title>
        <authorList>
            <person name="Cai H."/>
            <person name="Li Q."/>
            <person name="Fang X."/>
            <person name="Li J."/>
            <person name="Curtis N.E."/>
            <person name="Altenburger A."/>
            <person name="Shibata T."/>
            <person name="Feng M."/>
            <person name="Maeda T."/>
            <person name="Schwartz J.A."/>
            <person name="Shigenobu S."/>
            <person name="Lundholm N."/>
            <person name="Nishiyama T."/>
            <person name="Yang H."/>
            <person name="Hasebe M."/>
            <person name="Li S."/>
            <person name="Pierce S.K."/>
            <person name="Wang J."/>
        </authorList>
    </citation>
    <scope>NUCLEOTIDE SEQUENCE [LARGE SCALE GENOMIC DNA]</scope>
    <source>
        <strain evidence="2">EC2010</strain>
        <tissue evidence="2">Whole organism of an adult</tissue>
    </source>
</reference>
<dbReference type="EMBL" id="RQTK01000051">
    <property type="protein sequence ID" value="RUS89624.1"/>
    <property type="molecule type" value="Genomic_DNA"/>
</dbReference>
<feature type="region of interest" description="Disordered" evidence="1">
    <location>
        <begin position="136"/>
        <end position="159"/>
    </location>
</feature>
<evidence type="ECO:0000313" key="3">
    <source>
        <dbReference type="Proteomes" id="UP000271974"/>
    </source>
</evidence>
<organism evidence="2 3">
    <name type="scientific">Elysia chlorotica</name>
    <name type="common">Eastern emerald elysia</name>
    <name type="synonym">Sea slug</name>
    <dbReference type="NCBI Taxonomy" id="188477"/>
    <lineage>
        <taxon>Eukaryota</taxon>
        <taxon>Metazoa</taxon>
        <taxon>Spiralia</taxon>
        <taxon>Lophotrochozoa</taxon>
        <taxon>Mollusca</taxon>
        <taxon>Gastropoda</taxon>
        <taxon>Heterobranchia</taxon>
        <taxon>Euthyneura</taxon>
        <taxon>Panpulmonata</taxon>
        <taxon>Sacoglossa</taxon>
        <taxon>Placobranchoidea</taxon>
        <taxon>Plakobranchidae</taxon>
        <taxon>Elysia</taxon>
    </lineage>
</organism>
<protein>
    <submittedName>
        <fullName evidence="2">Uncharacterized protein</fullName>
    </submittedName>
</protein>
<proteinExistence type="predicted"/>
<evidence type="ECO:0000256" key="1">
    <source>
        <dbReference type="SAM" id="MobiDB-lite"/>
    </source>
</evidence>
<accession>A0A3S1BRF3</accession>
<comment type="caution">
    <text evidence="2">The sequence shown here is derived from an EMBL/GenBank/DDBJ whole genome shotgun (WGS) entry which is preliminary data.</text>
</comment>
<keyword evidence="3" id="KW-1185">Reference proteome</keyword>
<name>A0A3S1BRF3_ELYCH</name>
<feature type="compositionally biased region" description="Low complexity" evidence="1">
    <location>
        <begin position="220"/>
        <end position="235"/>
    </location>
</feature>
<sequence length="423" mass="45083">MYMSKLKRKLRSSAASLGQRLHGSAGYRSVPTGEAARGPDRDTSSQGGQSERAAPVSRLRKFISVELLPSHRRPGTLGASKSSTRSVPSLARASCPPTGCAGTLGASKSSTRSVPSLARAAGAQDKLALLYAHDGTTGTSSSTSPLPSGSDTISSKPVSSYSSCDSSAGSLALLSDNTESDSVPGAQSTAGQEGDKQQQQESDDKWTCDLELPDTFESPQTGASATGATTQHTAQVPLTRKSSRRLSLTAGFELPRFRKRKHDKENGVEEDSLSVQSMDVSGAALSAKKEVKTRETKSGTGNEDGLVGANESTWLGNARTETERCGLEGHGRQLARRSMMLVSRVGPDSCDIHPAFRREPNCRSWYLASPGVICVTITGHPHDSRRLATDVTWVSVDQRHTRRVQADWGNPNRRTLCWVVASN</sequence>
<feature type="region of interest" description="Disordered" evidence="1">
    <location>
        <begin position="282"/>
        <end position="309"/>
    </location>
</feature>
<feature type="region of interest" description="Disordered" evidence="1">
    <location>
        <begin position="175"/>
        <end position="244"/>
    </location>
</feature>
<feature type="compositionally biased region" description="Basic residues" evidence="1">
    <location>
        <begin position="1"/>
        <end position="11"/>
    </location>
</feature>
<evidence type="ECO:0000313" key="2">
    <source>
        <dbReference type="EMBL" id="RUS89624.1"/>
    </source>
</evidence>
<feature type="region of interest" description="Disordered" evidence="1">
    <location>
        <begin position="1"/>
        <end position="118"/>
    </location>
</feature>
<dbReference type="Proteomes" id="UP000271974">
    <property type="component" value="Unassembled WGS sequence"/>
</dbReference>
<feature type="compositionally biased region" description="Basic and acidic residues" evidence="1">
    <location>
        <begin position="287"/>
        <end position="297"/>
    </location>
</feature>
<feature type="compositionally biased region" description="Basic and acidic residues" evidence="1">
    <location>
        <begin position="193"/>
        <end position="208"/>
    </location>
</feature>